<evidence type="ECO:0000256" key="11">
    <source>
        <dbReference type="PROSITE-ProRule" id="PRU10112"/>
    </source>
</evidence>
<keyword evidence="7" id="KW-0456">Lyase</keyword>
<keyword evidence="6" id="KW-0460">Magnesium</keyword>
<dbReference type="PANTHER" id="PTHR30523:SF33">
    <property type="entry name" value="PHOSPHOENOLPYRUVATE CARBOXYLASE 3"/>
    <property type="match status" value="1"/>
</dbReference>
<dbReference type="Pfam" id="PF00311">
    <property type="entry name" value="PEPcase"/>
    <property type="match status" value="1"/>
</dbReference>
<reference evidence="12" key="1">
    <citation type="submission" date="2015-08" db="EMBL/GenBank/DDBJ databases">
        <authorList>
            <person name="Babu N.S."/>
            <person name="Beckwith C.J."/>
            <person name="Beseler K.G."/>
            <person name="Brison A."/>
            <person name="Carone J.V."/>
            <person name="Caskin T.P."/>
            <person name="Diamond M."/>
            <person name="Durham M.E."/>
            <person name="Foxe J.M."/>
            <person name="Go M."/>
            <person name="Henderson B.A."/>
            <person name="Jones I.B."/>
            <person name="McGettigan J.A."/>
            <person name="Micheletti S.J."/>
            <person name="Nasrallah M.E."/>
            <person name="Ortiz D."/>
            <person name="Piller C.R."/>
            <person name="Privatt S.R."/>
            <person name="Schneider S.L."/>
            <person name="Sharp S."/>
            <person name="Smith T.C."/>
            <person name="Stanton J.D."/>
            <person name="Ullery H.E."/>
            <person name="Wilson R.J."/>
            <person name="Serrano M.G."/>
            <person name="Buck G."/>
            <person name="Lee V."/>
            <person name="Wang Y."/>
            <person name="Carvalho R."/>
            <person name="Voegtly L."/>
            <person name="Shi R."/>
            <person name="Duckworth R."/>
            <person name="Johnson A."/>
            <person name="Loviza R."/>
            <person name="Walstead R."/>
            <person name="Shah Z."/>
            <person name="Kiflezghi M."/>
            <person name="Wade K."/>
            <person name="Ball S.L."/>
            <person name="Bradley K.W."/>
            <person name="Asai D.J."/>
            <person name="Bowman C.A."/>
            <person name="Russell D.A."/>
            <person name="Pope W.H."/>
            <person name="Jacobs-Sera D."/>
            <person name="Hendrix R.W."/>
            <person name="Hatfull G.F."/>
        </authorList>
    </citation>
    <scope>NUCLEOTIDE SEQUENCE</scope>
</reference>
<dbReference type="EMBL" id="GDKF01010214">
    <property type="protein sequence ID" value="JAT68408.1"/>
    <property type="molecule type" value="Transcribed_RNA"/>
</dbReference>
<dbReference type="PROSITE" id="PS00781">
    <property type="entry name" value="PEPCASE_1"/>
    <property type="match status" value="1"/>
</dbReference>
<proteinExistence type="inferred from homology"/>
<evidence type="ECO:0000256" key="6">
    <source>
        <dbReference type="ARBA" id="ARBA00022842"/>
    </source>
</evidence>
<dbReference type="GO" id="GO:0005829">
    <property type="term" value="C:cytosol"/>
    <property type="evidence" value="ECO:0007669"/>
    <property type="project" value="TreeGrafter"/>
</dbReference>
<evidence type="ECO:0000256" key="4">
    <source>
        <dbReference type="ARBA" id="ARBA00012305"/>
    </source>
</evidence>
<dbReference type="Gene3D" id="1.20.1440.90">
    <property type="entry name" value="Phosphoenolpyruvate/pyruvate domain"/>
    <property type="match status" value="1"/>
</dbReference>
<dbReference type="PRINTS" id="PR00150">
    <property type="entry name" value="PEPCARBXLASE"/>
</dbReference>
<protein>
    <recommendedName>
        <fullName evidence="4">phosphoenolpyruvate carboxylase</fullName>
        <ecNumber evidence="4">4.1.1.31</ecNumber>
    </recommendedName>
</protein>
<dbReference type="InterPro" id="IPR033129">
    <property type="entry name" value="PEPCASE_His_AS"/>
</dbReference>
<accession>A0A1D1ZNA0</accession>
<dbReference type="PROSITE" id="PS00393">
    <property type="entry name" value="PEPCASE_2"/>
    <property type="match status" value="1"/>
</dbReference>
<evidence type="ECO:0000256" key="8">
    <source>
        <dbReference type="ARBA" id="ARBA00023300"/>
    </source>
</evidence>
<name>A0A1D1ZNA0_AUXPR</name>
<dbReference type="SUPFAM" id="SSF51621">
    <property type="entry name" value="Phosphoenolpyruvate/pyruvate domain"/>
    <property type="match status" value="1"/>
</dbReference>
<keyword evidence="5" id="KW-0963">Cytoplasm</keyword>
<feature type="active site" evidence="11">
    <location>
        <position position="605"/>
    </location>
</feature>
<organism evidence="12">
    <name type="scientific">Auxenochlorella protothecoides</name>
    <name type="common">Green microalga</name>
    <name type="synonym">Chlorella protothecoides</name>
    <dbReference type="NCBI Taxonomy" id="3075"/>
    <lineage>
        <taxon>Eukaryota</taxon>
        <taxon>Viridiplantae</taxon>
        <taxon>Chlorophyta</taxon>
        <taxon>core chlorophytes</taxon>
        <taxon>Trebouxiophyceae</taxon>
        <taxon>Chlorellales</taxon>
        <taxon>Chlorellaceae</taxon>
        <taxon>Auxenochlorella</taxon>
    </lineage>
</organism>
<evidence type="ECO:0000256" key="1">
    <source>
        <dbReference type="ARBA" id="ARBA00001946"/>
    </source>
</evidence>
<evidence type="ECO:0000313" key="12">
    <source>
        <dbReference type="EMBL" id="JAT68408.1"/>
    </source>
</evidence>
<dbReference type="InterPro" id="IPR015813">
    <property type="entry name" value="Pyrv/PenolPyrv_kinase-like_dom"/>
</dbReference>
<sequence length="967" mass="108589">MSLLSTRRDGFATALSMSKDGPSAYALEVNQALLKEDDDLLRQTFLSVFRHHHPQLANKVDVIFALSQAWCMSESDDDFDMLVKRLETLKPDEHILVASAFSQLLNLHNLTEEIVTARVEKAARLGEVEQSTRSTNKSLERLVNELGQNPEDIFKALCRQRVDIVFTAHPTQAIRQSLLKKYQKIRSEMDALHNTRMTPYERLECLDEIKSQIQAAWRTDEIRRKKPTPQDESRQGLSYFHDTIFHGLPVFLRRIDTALKNIGQPMLPLDTKLFNFGAWMGGDRDGNPFVTAATTRDVVLGARLSATMLLQSQISRLVYELSVWRASDELTAAAARILEARKDGLYAHTTRESYETEFGSVREPFRVVLSEIRERLNSTSTTLRYLMSHPHLNVKETLDNDPGAYSDAEAIITPLMLCYDSLVATGDSTIAFSELTDVIRQAQTFGLHLCQLDIRQESTKHAEAIDAITTYLGLGSFNAWDEAQRTAFLLKELEERRPLLPADLPMSEEVADVIGTFKMLATLPSDSLGAYIISMAHTASDVLAVLLLQKECGIRETLRVVPLFETLDDLEYAETAMEQLFGNAWYHAHIAGAQECMIGYSDSGKDAGRLAAAWGLYEVQERLAAVAAKYDVHLTLFHGRGGTVGRGGGPAHLAILSQPPKTISGTLRVTVQGEVMEQQFGEKEIAFRTMDLYTSAVLEATLAPMEEPQAVWREAMREMSRTSCEAYRAVVRHDPRFIEYFQTLTPVNELGRMNIGSRPAKRKAHGSIDTLRAIPWIFAWTQIRFHLPVWLGMGQALRAMIDAGKLELLQDMYQNWMFFRVTLDMLEMVFAKADPRVVTMYQRQLVDAGLHALGDELLRTFYEAEELVLKVMKHKGLLSSSSTAFLQQKLQLRAPYVAPLNILQVYCLKTIRDIEAGKEVDESGYKPDPAAVALMSRDPEKTPFVGAVEDTLIITMKGIAAGMQNTG</sequence>
<evidence type="ECO:0000256" key="2">
    <source>
        <dbReference type="ARBA" id="ARBA00004496"/>
    </source>
</evidence>
<comment type="cofactor">
    <cofactor evidence="1">
        <name>Mg(2+)</name>
        <dbReference type="ChEBI" id="CHEBI:18420"/>
    </cofactor>
</comment>
<evidence type="ECO:0000256" key="5">
    <source>
        <dbReference type="ARBA" id="ARBA00022490"/>
    </source>
</evidence>
<dbReference type="InterPro" id="IPR021135">
    <property type="entry name" value="PEP_COase"/>
</dbReference>
<comment type="catalytic activity">
    <reaction evidence="9">
        <text>oxaloacetate + phosphate = phosphoenolpyruvate + hydrogencarbonate</text>
        <dbReference type="Rhea" id="RHEA:28370"/>
        <dbReference type="ChEBI" id="CHEBI:16452"/>
        <dbReference type="ChEBI" id="CHEBI:17544"/>
        <dbReference type="ChEBI" id="CHEBI:43474"/>
        <dbReference type="ChEBI" id="CHEBI:58702"/>
        <dbReference type="EC" id="4.1.1.31"/>
    </reaction>
</comment>
<dbReference type="AlphaFoldDB" id="A0A1D1ZNA0"/>
<dbReference type="GO" id="GO:0015977">
    <property type="term" value="P:carbon fixation"/>
    <property type="evidence" value="ECO:0007669"/>
    <property type="project" value="UniProtKB-KW"/>
</dbReference>
<dbReference type="HAMAP" id="MF_00595">
    <property type="entry name" value="PEPcase_type1"/>
    <property type="match status" value="1"/>
</dbReference>
<dbReference type="GO" id="GO:0006099">
    <property type="term" value="P:tricarboxylic acid cycle"/>
    <property type="evidence" value="ECO:0007669"/>
    <property type="project" value="InterPro"/>
</dbReference>
<evidence type="ECO:0000256" key="7">
    <source>
        <dbReference type="ARBA" id="ARBA00023239"/>
    </source>
</evidence>
<gene>
    <name evidence="12" type="ORF">g.1779</name>
</gene>
<dbReference type="PANTHER" id="PTHR30523">
    <property type="entry name" value="PHOSPHOENOLPYRUVATE CARBOXYLASE"/>
    <property type="match status" value="1"/>
</dbReference>
<comment type="subcellular location">
    <subcellularLocation>
        <location evidence="2">Cytoplasm</location>
    </subcellularLocation>
</comment>
<evidence type="ECO:0000256" key="9">
    <source>
        <dbReference type="ARBA" id="ARBA00048995"/>
    </source>
</evidence>
<feature type="active site" evidence="10">
    <location>
        <position position="169"/>
    </location>
</feature>
<keyword evidence="8" id="KW-0120">Carbon dioxide fixation</keyword>
<evidence type="ECO:0000256" key="10">
    <source>
        <dbReference type="PROSITE-ProRule" id="PRU10111"/>
    </source>
</evidence>
<evidence type="ECO:0000256" key="3">
    <source>
        <dbReference type="ARBA" id="ARBA00008346"/>
    </source>
</evidence>
<dbReference type="GO" id="GO:0008964">
    <property type="term" value="F:phosphoenolpyruvate carboxylase activity"/>
    <property type="evidence" value="ECO:0007669"/>
    <property type="project" value="UniProtKB-EC"/>
</dbReference>
<comment type="similarity">
    <text evidence="3">Belongs to the PEPCase type 1 family.</text>
</comment>
<dbReference type="EC" id="4.1.1.31" evidence="4"/>
<dbReference type="InterPro" id="IPR022805">
    <property type="entry name" value="PEP_COase_bac/pln-type"/>
</dbReference>
<dbReference type="InterPro" id="IPR018129">
    <property type="entry name" value="PEP_COase_Lys_AS"/>
</dbReference>
<dbReference type="NCBIfam" id="NF000584">
    <property type="entry name" value="PRK00009.1"/>
    <property type="match status" value="1"/>
</dbReference>